<reference evidence="2 3" key="1">
    <citation type="journal article" date="2023" name="bioRxiv">
        <title>An intranuclear bacterial parasite of deep-sea mussels expresses apoptosis inhibitors acquired from its host.</title>
        <authorList>
            <person name="Gonzalez Porras M.A."/>
            <person name="Assie A."/>
            <person name="Tietjen M."/>
            <person name="Violette M."/>
            <person name="Kleiner M."/>
            <person name="Gruber-Vodicka H."/>
            <person name="Dubilier N."/>
            <person name="Leisch N."/>
        </authorList>
    </citation>
    <scope>NUCLEOTIDE SEQUENCE [LARGE SCALE GENOMIC DNA]</scope>
    <source>
        <strain evidence="2">IAP13</strain>
    </source>
</reference>
<feature type="compositionally biased region" description="Basic and acidic residues" evidence="1">
    <location>
        <begin position="24"/>
        <end position="41"/>
    </location>
</feature>
<organism evidence="2 3">
    <name type="scientific">Candidatus Endonucleibacter bathymodioli</name>
    <dbReference type="NCBI Taxonomy" id="539814"/>
    <lineage>
        <taxon>Bacteria</taxon>
        <taxon>Pseudomonadati</taxon>
        <taxon>Pseudomonadota</taxon>
        <taxon>Gammaproteobacteria</taxon>
        <taxon>Oceanospirillales</taxon>
        <taxon>Endozoicomonadaceae</taxon>
        <taxon>Candidatus Endonucleibacter</taxon>
    </lineage>
</organism>
<dbReference type="AlphaFoldDB" id="A0AA90NTC5"/>
<proteinExistence type="predicted"/>
<feature type="region of interest" description="Disordered" evidence="1">
    <location>
        <begin position="1"/>
        <end position="67"/>
    </location>
</feature>
<name>A0AA90NTC5_9GAMM</name>
<evidence type="ECO:0000313" key="2">
    <source>
        <dbReference type="EMBL" id="MDP0588935.1"/>
    </source>
</evidence>
<sequence length="294" mass="32950">MANNSPPNSSCSIVTGEGVTGKELTSKNEEIRTSDDDRSSGSDENNSSEAESSGGAELARQEKSESDMPHEARYALVYLMRKGSVIAAQKSKLFELVCRHAEVIRRHLSEVYLGLVLDQKRGVAFIAMSDSDYKNESDNSRDESDAGSYIEGQEDLELEEFPMLISKRTLSLYDTFMLLVLRKHYQDRESLGEQKITIDIERLESYLIPFLSFTGHASKDRKKLLARVKEMVKKKLLSTISGTEDRYEITPIIRYVVDASFLESMKAEYTSLASGQTGLNDEGKRKQDNGGTNE</sequence>
<feature type="compositionally biased region" description="Low complexity" evidence="1">
    <location>
        <begin position="42"/>
        <end position="57"/>
    </location>
</feature>
<dbReference type="EMBL" id="JASXSV010000008">
    <property type="protein sequence ID" value="MDP0588935.1"/>
    <property type="molecule type" value="Genomic_DNA"/>
</dbReference>
<evidence type="ECO:0000313" key="3">
    <source>
        <dbReference type="Proteomes" id="UP001178148"/>
    </source>
</evidence>
<comment type="caution">
    <text evidence="2">The sequence shown here is derived from an EMBL/GenBank/DDBJ whole genome shotgun (WGS) entry which is preliminary data.</text>
</comment>
<evidence type="ECO:0000256" key="1">
    <source>
        <dbReference type="SAM" id="MobiDB-lite"/>
    </source>
</evidence>
<accession>A0AA90NTC5</accession>
<protein>
    <submittedName>
        <fullName evidence="2">DUF4194 domain-containing protein</fullName>
    </submittedName>
</protein>
<gene>
    <name evidence="2" type="ORF">QS748_06980</name>
</gene>
<feature type="compositionally biased region" description="Polar residues" evidence="1">
    <location>
        <begin position="1"/>
        <end position="13"/>
    </location>
</feature>
<keyword evidence="3" id="KW-1185">Reference proteome</keyword>
<feature type="region of interest" description="Disordered" evidence="1">
    <location>
        <begin position="273"/>
        <end position="294"/>
    </location>
</feature>
<dbReference type="InterPro" id="IPR025449">
    <property type="entry name" value="JetB"/>
</dbReference>
<dbReference type="Proteomes" id="UP001178148">
    <property type="component" value="Unassembled WGS sequence"/>
</dbReference>
<dbReference type="Pfam" id="PF13835">
    <property type="entry name" value="DUF4194"/>
    <property type="match status" value="1"/>
</dbReference>